<keyword evidence="5" id="KW-0413">Isomerase</keyword>
<dbReference type="PANTHER" id="PTHR42796">
    <property type="entry name" value="FUMARYLACETOACETATE HYDROLASE DOMAIN-CONTAINING PROTEIN 2A-RELATED"/>
    <property type="match status" value="1"/>
</dbReference>
<evidence type="ECO:0000313" key="5">
    <source>
        <dbReference type="EMBL" id="OXM50463.1"/>
    </source>
</evidence>
<organism evidence="5 6">
    <name type="scientific">Amycolatopsis alba DSM 44262</name>
    <dbReference type="NCBI Taxonomy" id="1125972"/>
    <lineage>
        <taxon>Bacteria</taxon>
        <taxon>Bacillati</taxon>
        <taxon>Actinomycetota</taxon>
        <taxon>Actinomycetes</taxon>
        <taxon>Pseudonocardiales</taxon>
        <taxon>Pseudonocardiaceae</taxon>
        <taxon>Amycolatopsis</taxon>
    </lineage>
</organism>
<dbReference type="GO" id="GO:0016853">
    <property type="term" value="F:isomerase activity"/>
    <property type="evidence" value="ECO:0007669"/>
    <property type="project" value="UniProtKB-KW"/>
</dbReference>
<dbReference type="FunFam" id="3.90.850.10:FF:000002">
    <property type="entry name" value="2-hydroxyhepta-2,4-diene-1,7-dioate isomerase"/>
    <property type="match status" value="1"/>
</dbReference>
<dbReference type="EMBL" id="NMQU01000041">
    <property type="protein sequence ID" value="OXM50463.1"/>
    <property type="molecule type" value="Genomic_DNA"/>
</dbReference>
<reference evidence="5 6" key="1">
    <citation type="submission" date="2017-07" db="EMBL/GenBank/DDBJ databases">
        <title>Amycolatopsis alba DSM 44262 Genome sequencing and assembly.</title>
        <authorList>
            <person name="Kaur N."/>
            <person name="Mayilraj S."/>
        </authorList>
    </citation>
    <scope>NUCLEOTIDE SEQUENCE [LARGE SCALE GENOMIC DNA]</scope>
    <source>
        <strain evidence="5 6">DSM 44262</strain>
    </source>
</reference>
<dbReference type="GO" id="GO:0019752">
    <property type="term" value="P:carboxylic acid metabolic process"/>
    <property type="evidence" value="ECO:0007669"/>
    <property type="project" value="UniProtKB-ARBA"/>
</dbReference>
<dbReference type="InterPro" id="IPR036663">
    <property type="entry name" value="Fumarylacetoacetase_C_sf"/>
</dbReference>
<dbReference type="Proteomes" id="UP000215563">
    <property type="component" value="Unassembled WGS sequence"/>
</dbReference>
<feature type="domain" description="Rv2993c-like N-terminal" evidence="4">
    <location>
        <begin position="1"/>
        <end position="46"/>
    </location>
</feature>
<keyword evidence="6" id="KW-1185">Reference proteome</keyword>
<dbReference type="RefSeq" id="WP_020636553.1">
    <property type="nucleotide sequence ID" value="NZ_KB913032.1"/>
</dbReference>
<dbReference type="InterPro" id="IPR051121">
    <property type="entry name" value="FAH"/>
</dbReference>
<dbReference type="Pfam" id="PF10370">
    <property type="entry name" value="Rv2993c-like_N"/>
    <property type="match status" value="1"/>
</dbReference>
<evidence type="ECO:0000256" key="1">
    <source>
        <dbReference type="ARBA" id="ARBA00010211"/>
    </source>
</evidence>
<gene>
    <name evidence="5" type="ORF">CFP75_16370</name>
</gene>
<dbReference type="Gene3D" id="3.90.850.10">
    <property type="entry name" value="Fumarylacetoacetase-like, C-terminal domain"/>
    <property type="match status" value="1"/>
</dbReference>
<accession>A0A229RUT9</accession>
<protein>
    <submittedName>
        <fullName evidence="5">2-hydroxyhepta-2,4-diene-1,7-dioate isomerase</fullName>
    </submittedName>
</protein>
<evidence type="ECO:0000313" key="6">
    <source>
        <dbReference type="Proteomes" id="UP000215563"/>
    </source>
</evidence>
<evidence type="ECO:0000259" key="3">
    <source>
        <dbReference type="Pfam" id="PF01557"/>
    </source>
</evidence>
<dbReference type="GO" id="GO:0046872">
    <property type="term" value="F:metal ion binding"/>
    <property type="evidence" value="ECO:0007669"/>
    <property type="project" value="UniProtKB-KW"/>
</dbReference>
<comment type="caution">
    <text evidence="5">The sequence shown here is derived from an EMBL/GenBank/DDBJ whole genome shotgun (WGS) entry which is preliminary data.</text>
</comment>
<dbReference type="InterPro" id="IPR011234">
    <property type="entry name" value="Fumarylacetoacetase-like_C"/>
</dbReference>
<comment type="similarity">
    <text evidence="1">Belongs to the FAH family.</text>
</comment>
<proteinExistence type="inferred from homology"/>
<dbReference type="InterPro" id="IPR018833">
    <property type="entry name" value="Rv2993c-like_N"/>
</dbReference>
<keyword evidence="2" id="KW-0479">Metal-binding</keyword>
<dbReference type="AlphaFoldDB" id="A0A229RUT9"/>
<evidence type="ECO:0000256" key="2">
    <source>
        <dbReference type="ARBA" id="ARBA00022723"/>
    </source>
</evidence>
<sequence length="255" mass="27598">MRLIRFDVEGTARTGCVDDDLVRAYDPVTGPGEVVGPLSGIRLLAPCDPRTIVCVGSNYPCQLKEKGRPWPERPALFLKAPNAITGPGRPILHPPEVERLEYEGELAVVIGRTARNLTVENALSHVLGYTCANDVTAHDWRADGQWARAKSADTFLPLGPWITTGIENGDLEVTTRINDRTVQRATTGEMIFGVPAILAWVTRWFTLRPGDVVLTGSPAGVGPMKPGDEVTVAIEGVGELTNPVRSRDQAANSRD</sequence>
<evidence type="ECO:0000259" key="4">
    <source>
        <dbReference type="Pfam" id="PF10370"/>
    </source>
</evidence>
<dbReference type="OrthoDB" id="9805307at2"/>
<dbReference type="SUPFAM" id="SSF56529">
    <property type="entry name" value="FAH"/>
    <property type="match status" value="1"/>
</dbReference>
<feature type="domain" description="Fumarylacetoacetase-like C-terminal" evidence="3">
    <location>
        <begin position="51"/>
        <end position="245"/>
    </location>
</feature>
<dbReference type="Pfam" id="PF01557">
    <property type="entry name" value="FAA_hydrolase"/>
    <property type="match status" value="1"/>
</dbReference>
<name>A0A229RUT9_AMYAL</name>
<dbReference type="PANTHER" id="PTHR42796:SF4">
    <property type="entry name" value="FUMARYLACETOACETATE HYDROLASE DOMAIN-CONTAINING PROTEIN 2A"/>
    <property type="match status" value="1"/>
</dbReference>